<keyword evidence="2" id="KW-1185">Reference proteome</keyword>
<name>A0A3S5B4M9_9PLAT</name>
<comment type="caution">
    <text evidence="1">The sequence shown here is derived from an EMBL/GenBank/DDBJ whole genome shotgun (WGS) entry which is preliminary data.</text>
</comment>
<proteinExistence type="predicted"/>
<reference evidence="1" key="1">
    <citation type="submission" date="2018-11" db="EMBL/GenBank/DDBJ databases">
        <authorList>
            <consortium name="Pathogen Informatics"/>
        </authorList>
    </citation>
    <scope>NUCLEOTIDE SEQUENCE</scope>
</reference>
<dbReference type="AlphaFoldDB" id="A0A3S5B4M9"/>
<evidence type="ECO:0000313" key="1">
    <source>
        <dbReference type="EMBL" id="VEL40236.1"/>
    </source>
</evidence>
<evidence type="ECO:0000313" key="2">
    <source>
        <dbReference type="Proteomes" id="UP000784294"/>
    </source>
</evidence>
<dbReference type="Proteomes" id="UP000784294">
    <property type="component" value="Unassembled WGS sequence"/>
</dbReference>
<feature type="non-terminal residue" evidence="1">
    <location>
        <position position="1"/>
    </location>
</feature>
<accession>A0A3S5B4M9</accession>
<gene>
    <name evidence="1" type="ORF">PXEA_LOCUS33676</name>
</gene>
<dbReference type="EMBL" id="CAAALY010264130">
    <property type="protein sequence ID" value="VEL40236.1"/>
    <property type="molecule type" value="Genomic_DNA"/>
</dbReference>
<protein>
    <submittedName>
        <fullName evidence="1">Uncharacterized protein</fullName>
    </submittedName>
</protein>
<sequence>MAAVETGQWCPSRLTSAPVVAESNSSPASFQSQSSTSDPELVVFRRSGQMPNKCILFHRLSRSPSHAELSCASVNFSTALTTVVPRLARPECTSPPRNSLMLESSTRESDLDMFVRGGARCSCISLSVSHSPSHLPGQWRELRFPVAVLQQSLRPARTPPRMIERGLSISNRGRWSFMSPPDPGSRLARQYDKMRVKDGAFEVFGTGRVRVCSVKVGLSRPPDTPSLSQASRTCHHPGTVAFLHK</sequence>
<organism evidence="1 2">
    <name type="scientific">Protopolystoma xenopodis</name>
    <dbReference type="NCBI Taxonomy" id="117903"/>
    <lineage>
        <taxon>Eukaryota</taxon>
        <taxon>Metazoa</taxon>
        <taxon>Spiralia</taxon>
        <taxon>Lophotrochozoa</taxon>
        <taxon>Platyhelminthes</taxon>
        <taxon>Monogenea</taxon>
        <taxon>Polyopisthocotylea</taxon>
        <taxon>Polystomatidea</taxon>
        <taxon>Polystomatidae</taxon>
        <taxon>Protopolystoma</taxon>
    </lineage>
</organism>